<feature type="region of interest" description="Disordered" evidence="1">
    <location>
        <begin position="26"/>
        <end position="50"/>
    </location>
</feature>
<keyword evidence="3" id="KW-1185">Reference proteome</keyword>
<accession>A0ABC8U3W0</accession>
<evidence type="ECO:0000313" key="2">
    <source>
        <dbReference type="EMBL" id="CAK9176447.1"/>
    </source>
</evidence>
<gene>
    <name evidence="2" type="ORF">ILEXP_LOCUS46306</name>
</gene>
<dbReference type="EMBL" id="CAUOFW020006835">
    <property type="protein sequence ID" value="CAK9176447.1"/>
    <property type="molecule type" value="Genomic_DNA"/>
</dbReference>
<sequence length="92" mass="10905">MDNELVYVAPRDDYLDAQTSEISIDDLMKEEEQRKSTRKENGQQVKEREKYEMEKGICPKLDMMLRWRKCPCESQGPSPKGKEKKSYGFRCH</sequence>
<evidence type="ECO:0000256" key="1">
    <source>
        <dbReference type="SAM" id="MobiDB-lite"/>
    </source>
</evidence>
<comment type="caution">
    <text evidence="2">The sequence shown here is derived from an EMBL/GenBank/DDBJ whole genome shotgun (WGS) entry which is preliminary data.</text>
</comment>
<dbReference type="Proteomes" id="UP001642360">
    <property type="component" value="Unassembled WGS sequence"/>
</dbReference>
<organism evidence="2 3">
    <name type="scientific">Ilex paraguariensis</name>
    <name type="common">yerba mate</name>
    <dbReference type="NCBI Taxonomy" id="185542"/>
    <lineage>
        <taxon>Eukaryota</taxon>
        <taxon>Viridiplantae</taxon>
        <taxon>Streptophyta</taxon>
        <taxon>Embryophyta</taxon>
        <taxon>Tracheophyta</taxon>
        <taxon>Spermatophyta</taxon>
        <taxon>Magnoliopsida</taxon>
        <taxon>eudicotyledons</taxon>
        <taxon>Gunneridae</taxon>
        <taxon>Pentapetalae</taxon>
        <taxon>asterids</taxon>
        <taxon>campanulids</taxon>
        <taxon>Aquifoliales</taxon>
        <taxon>Aquifoliaceae</taxon>
        <taxon>Ilex</taxon>
    </lineage>
</organism>
<dbReference type="AlphaFoldDB" id="A0ABC8U3W0"/>
<name>A0ABC8U3W0_9AQUA</name>
<feature type="region of interest" description="Disordered" evidence="1">
    <location>
        <begin position="71"/>
        <end position="92"/>
    </location>
</feature>
<evidence type="ECO:0000313" key="3">
    <source>
        <dbReference type="Proteomes" id="UP001642360"/>
    </source>
</evidence>
<protein>
    <submittedName>
        <fullName evidence="2">Uncharacterized protein</fullName>
    </submittedName>
</protein>
<reference evidence="2 3" key="1">
    <citation type="submission" date="2024-02" db="EMBL/GenBank/DDBJ databases">
        <authorList>
            <person name="Vignale AGUSTIN F."/>
            <person name="Sosa J E."/>
            <person name="Modenutti C."/>
        </authorList>
    </citation>
    <scope>NUCLEOTIDE SEQUENCE [LARGE SCALE GENOMIC DNA]</scope>
</reference>
<proteinExistence type="predicted"/>